<comment type="caution">
    <text evidence="2">The sequence shown here is derived from an EMBL/GenBank/DDBJ whole genome shotgun (WGS) entry which is preliminary data.</text>
</comment>
<evidence type="ECO:0000313" key="3">
    <source>
        <dbReference type="Proteomes" id="UP000249254"/>
    </source>
</evidence>
<dbReference type="Pfam" id="PF13577">
    <property type="entry name" value="SnoaL_4"/>
    <property type="match status" value="1"/>
</dbReference>
<dbReference type="OrthoDB" id="7191104at2"/>
<protein>
    <submittedName>
        <fullName evidence="2">Nuclear transport factor 2 family protein</fullName>
    </submittedName>
</protein>
<evidence type="ECO:0000259" key="1">
    <source>
        <dbReference type="Pfam" id="PF13577"/>
    </source>
</evidence>
<dbReference type="InterPro" id="IPR037401">
    <property type="entry name" value="SnoaL-like"/>
</dbReference>
<accession>A0A328AMC0</accession>
<sequence length="172" mass="19483">MDAEIRALLDKQAITEVILRYSRAVDRGDEALLRACYHDDAVEDHGGSFLGPANDYIAAILPALHSDRLMTHTVTNILVELEGADRALAESYYLSFARYPAAEPPFETLTLARAIDRFERRDGVWRIARRQLRWEWNREQPIAETWARGGIGDPAILLHGGKKPNDPLYARD</sequence>
<dbReference type="InterPro" id="IPR032710">
    <property type="entry name" value="NTF2-like_dom_sf"/>
</dbReference>
<dbReference type="EMBL" id="QFYQ01000001">
    <property type="protein sequence ID" value="RAK56102.1"/>
    <property type="molecule type" value="Genomic_DNA"/>
</dbReference>
<dbReference type="Gene3D" id="3.10.450.50">
    <property type="match status" value="1"/>
</dbReference>
<dbReference type="SUPFAM" id="SSF54427">
    <property type="entry name" value="NTF2-like"/>
    <property type="match status" value="1"/>
</dbReference>
<reference evidence="3" key="1">
    <citation type="submission" date="2018-05" db="EMBL/GenBank/DDBJ databases">
        <authorList>
            <person name="Li X."/>
        </authorList>
    </citation>
    <scope>NUCLEOTIDE SEQUENCE [LARGE SCALE GENOMIC DNA]</scope>
    <source>
        <strain evidence="3">LX32</strain>
    </source>
</reference>
<feature type="domain" description="SnoaL-like" evidence="1">
    <location>
        <begin position="7"/>
        <end position="130"/>
    </location>
</feature>
<organism evidence="2 3">
    <name type="scientific">Phenylobacterium soli</name>
    <dbReference type="NCBI Taxonomy" id="2170551"/>
    <lineage>
        <taxon>Bacteria</taxon>
        <taxon>Pseudomonadati</taxon>
        <taxon>Pseudomonadota</taxon>
        <taxon>Alphaproteobacteria</taxon>
        <taxon>Caulobacterales</taxon>
        <taxon>Caulobacteraceae</taxon>
        <taxon>Phenylobacterium</taxon>
    </lineage>
</organism>
<name>A0A328AMC0_9CAUL</name>
<dbReference type="Proteomes" id="UP000249254">
    <property type="component" value="Unassembled WGS sequence"/>
</dbReference>
<keyword evidence="3" id="KW-1185">Reference proteome</keyword>
<dbReference type="AlphaFoldDB" id="A0A328AMC0"/>
<proteinExistence type="predicted"/>
<dbReference type="RefSeq" id="WP_111529850.1">
    <property type="nucleotide sequence ID" value="NZ_JBHRSG010000003.1"/>
</dbReference>
<dbReference type="CDD" id="cd00531">
    <property type="entry name" value="NTF2_like"/>
    <property type="match status" value="1"/>
</dbReference>
<gene>
    <name evidence="2" type="ORF">DJ017_17085</name>
</gene>
<evidence type="ECO:0000313" key="2">
    <source>
        <dbReference type="EMBL" id="RAK56102.1"/>
    </source>
</evidence>